<evidence type="ECO:0000256" key="1">
    <source>
        <dbReference type="ARBA" id="ARBA00004141"/>
    </source>
</evidence>
<dbReference type="InterPro" id="IPR037294">
    <property type="entry name" value="ABC_BtuC-like"/>
</dbReference>
<keyword evidence="3 6" id="KW-0812">Transmembrane</keyword>
<feature type="transmembrane region" description="Helical" evidence="7">
    <location>
        <begin position="136"/>
        <end position="169"/>
    </location>
</feature>
<keyword evidence="4 7" id="KW-1133">Transmembrane helix</keyword>
<evidence type="ECO:0000256" key="2">
    <source>
        <dbReference type="ARBA" id="ARBA00008034"/>
    </source>
</evidence>
<proteinExistence type="inferred from homology"/>
<dbReference type="Pfam" id="PF00950">
    <property type="entry name" value="ABC-3"/>
    <property type="match status" value="1"/>
</dbReference>
<dbReference type="SUPFAM" id="SSF81345">
    <property type="entry name" value="ABC transporter involved in vitamin B12 uptake, BtuC"/>
    <property type="match status" value="1"/>
</dbReference>
<organism evidence="8 9">
    <name type="scientific">Martelella alba</name>
    <dbReference type="NCBI Taxonomy" id="2590451"/>
    <lineage>
        <taxon>Bacteria</taxon>
        <taxon>Pseudomonadati</taxon>
        <taxon>Pseudomonadota</taxon>
        <taxon>Alphaproteobacteria</taxon>
        <taxon>Hyphomicrobiales</taxon>
        <taxon>Aurantimonadaceae</taxon>
        <taxon>Martelella</taxon>
    </lineage>
</organism>
<feature type="transmembrane region" description="Helical" evidence="7">
    <location>
        <begin position="238"/>
        <end position="257"/>
    </location>
</feature>
<feature type="transmembrane region" description="Helical" evidence="7">
    <location>
        <begin position="104"/>
        <end position="124"/>
    </location>
</feature>
<accession>A0ABY2SFN6</accession>
<feature type="transmembrane region" description="Helical" evidence="7">
    <location>
        <begin position="70"/>
        <end position="92"/>
    </location>
</feature>
<reference evidence="8 9" key="1">
    <citation type="submission" date="2019-04" db="EMBL/GenBank/DDBJ databases">
        <authorList>
            <person name="Li M."/>
            <person name="Gao C."/>
        </authorList>
    </citation>
    <scope>NUCLEOTIDE SEQUENCE [LARGE SCALE GENOMIC DNA]</scope>
    <source>
        <strain evidence="8 9">BGMRC 2031</strain>
    </source>
</reference>
<gene>
    <name evidence="8" type="ORF">FCN80_22560</name>
</gene>
<evidence type="ECO:0000256" key="4">
    <source>
        <dbReference type="ARBA" id="ARBA00022989"/>
    </source>
</evidence>
<dbReference type="Proteomes" id="UP000305202">
    <property type="component" value="Unassembled WGS sequence"/>
</dbReference>
<evidence type="ECO:0000256" key="7">
    <source>
        <dbReference type="SAM" id="Phobius"/>
    </source>
</evidence>
<comment type="subcellular location">
    <subcellularLocation>
        <location evidence="6">Cell membrane</location>
        <topology evidence="6">Multi-pass membrane protein</topology>
    </subcellularLocation>
    <subcellularLocation>
        <location evidence="1">Membrane</location>
        <topology evidence="1">Multi-pass membrane protein</topology>
    </subcellularLocation>
</comment>
<sequence length="310" mass="32703">MSHKFLNVMNILSFLFAAGFFTNQPVYVAMIVGGCTAIVSGVVGVFTVIRGHAFAGHALADVSSAGGSASFLLGINPLLGFVIMAVLGAAGIELIGVQRARERSLATGIVLSAGLGLSALFLYFDMTTHSTTGAAITVMFGSIWTISPSILPLAIGIGISVMLITGLLYRPWLLSSVNPELAKVQGINIRFVSLLHSLALALAVALSAMTVGAILSTALLVGPSAIALQLSKRPGRTILIAVLIGLATVWAGIVLAYDSFYWTPGHGWPVSFFIVMLIFILYIAIVHLPCRFSRQAGRPEYTDIKDIREG</sequence>
<dbReference type="Gene3D" id="1.10.3470.10">
    <property type="entry name" value="ABC transporter involved in vitamin B12 uptake, BtuC"/>
    <property type="match status" value="1"/>
</dbReference>
<protein>
    <submittedName>
        <fullName evidence="8">Metal ABC transporter permease</fullName>
    </submittedName>
</protein>
<keyword evidence="6" id="KW-0813">Transport</keyword>
<comment type="caution">
    <text evidence="8">The sequence shown here is derived from an EMBL/GenBank/DDBJ whole genome shotgun (WGS) entry which is preliminary data.</text>
</comment>
<dbReference type="PANTHER" id="PTHR30477">
    <property type="entry name" value="ABC-TRANSPORTER METAL-BINDING PROTEIN"/>
    <property type="match status" value="1"/>
</dbReference>
<feature type="transmembrane region" description="Helical" evidence="7">
    <location>
        <begin position="27"/>
        <end position="49"/>
    </location>
</feature>
<evidence type="ECO:0000256" key="3">
    <source>
        <dbReference type="ARBA" id="ARBA00022692"/>
    </source>
</evidence>
<dbReference type="InterPro" id="IPR001626">
    <property type="entry name" value="ABC_TroCD"/>
</dbReference>
<dbReference type="PROSITE" id="PS51257">
    <property type="entry name" value="PROKAR_LIPOPROTEIN"/>
    <property type="match status" value="1"/>
</dbReference>
<dbReference type="EMBL" id="SZPQ01000050">
    <property type="protein sequence ID" value="TKI03166.1"/>
    <property type="molecule type" value="Genomic_DNA"/>
</dbReference>
<dbReference type="RefSeq" id="WP_136992593.1">
    <property type="nucleotide sequence ID" value="NZ_SZPQ01000050.1"/>
</dbReference>
<feature type="transmembrane region" description="Helical" evidence="7">
    <location>
        <begin position="198"/>
        <end position="226"/>
    </location>
</feature>
<evidence type="ECO:0000313" key="9">
    <source>
        <dbReference type="Proteomes" id="UP000305202"/>
    </source>
</evidence>
<comment type="similarity">
    <text evidence="2 6">Belongs to the ABC-3 integral membrane protein family.</text>
</comment>
<keyword evidence="5 7" id="KW-0472">Membrane</keyword>
<evidence type="ECO:0000256" key="5">
    <source>
        <dbReference type="ARBA" id="ARBA00023136"/>
    </source>
</evidence>
<evidence type="ECO:0000256" key="6">
    <source>
        <dbReference type="RuleBase" id="RU003943"/>
    </source>
</evidence>
<dbReference type="PANTHER" id="PTHR30477:SF13">
    <property type="entry name" value="IRON TRANSPORT SYSTEM MEMBRANE PROTEIN HI_0360-RELATED"/>
    <property type="match status" value="1"/>
</dbReference>
<feature type="transmembrane region" description="Helical" evidence="7">
    <location>
        <begin position="5"/>
        <end position="21"/>
    </location>
</feature>
<feature type="transmembrane region" description="Helical" evidence="7">
    <location>
        <begin position="269"/>
        <end position="288"/>
    </location>
</feature>
<evidence type="ECO:0000313" key="8">
    <source>
        <dbReference type="EMBL" id="TKI03166.1"/>
    </source>
</evidence>
<name>A0ABY2SFN6_9HYPH</name>
<keyword evidence="9" id="KW-1185">Reference proteome</keyword>